<evidence type="ECO:0000313" key="2">
    <source>
        <dbReference type="EMBL" id="KMT64594.1"/>
    </source>
</evidence>
<keyword evidence="1" id="KW-0732">Signal</keyword>
<name>A0A0J8GTG3_9ALTE</name>
<reference evidence="2 3" key="1">
    <citation type="submission" date="2015-04" db="EMBL/GenBank/DDBJ databases">
        <title>Draft Genome Sequence of the Novel Agar-Digesting Marine Bacterium Q1.</title>
        <authorList>
            <person name="Li Y."/>
            <person name="Li D."/>
            <person name="Chen G."/>
            <person name="Du Z."/>
        </authorList>
    </citation>
    <scope>NUCLEOTIDE SEQUENCE [LARGE SCALE GENOMIC DNA]</scope>
    <source>
        <strain evidence="2 3">Q1</strain>
    </source>
</reference>
<dbReference type="PATRIC" id="fig|1513271.3.peg.2705"/>
<dbReference type="RefSeq" id="WP_048693359.1">
    <property type="nucleotide sequence ID" value="NZ_KQ130495.1"/>
</dbReference>
<accession>A0A0J8GTG3</accession>
<dbReference type="OrthoDB" id="237393at2"/>
<gene>
    <name evidence="2" type="ORF">XM47_13180</name>
</gene>
<dbReference type="PANTHER" id="PTHR41339">
    <property type="entry name" value="LIPL48"/>
    <property type="match status" value="1"/>
</dbReference>
<evidence type="ECO:0000256" key="1">
    <source>
        <dbReference type="SAM" id="SignalP"/>
    </source>
</evidence>
<organism evidence="2 3">
    <name type="scientific">Catenovulum maritimum</name>
    <dbReference type="NCBI Taxonomy" id="1513271"/>
    <lineage>
        <taxon>Bacteria</taxon>
        <taxon>Pseudomonadati</taxon>
        <taxon>Pseudomonadota</taxon>
        <taxon>Gammaproteobacteria</taxon>
        <taxon>Alteromonadales</taxon>
        <taxon>Alteromonadaceae</taxon>
        <taxon>Catenovulum</taxon>
    </lineage>
</organism>
<evidence type="ECO:0000313" key="3">
    <source>
        <dbReference type="Proteomes" id="UP000037600"/>
    </source>
</evidence>
<protein>
    <recommendedName>
        <fullName evidence="4">Lipoprotein</fullName>
    </recommendedName>
</protein>
<dbReference type="EMBL" id="LAZL01000022">
    <property type="protein sequence ID" value="KMT64594.1"/>
    <property type="molecule type" value="Genomic_DNA"/>
</dbReference>
<feature type="signal peptide" evidence="1">
    <location>
        <begin position="1"/>
        <end position="19"/>
    </location>
</feature>
<dbReference type="AlphaFoldDB" id="A0A0J8GTG3"/>
<proteinExistence type="predicted"/>
<feature type="chain" id="PRO_5005298724" description="Lipoprotein" evidence="1">
    <location>
        <begin position="20"/>
        <end position="881"/>
    </location>
</feature>
<dbReference type="InterPro" id="IPR006626">
    <property type="entry name" value="PbH1"/>
</dbReference>
<dbReference type="SMART" id="SM00710">
    <property type="entry name" value="PbH1"/>
    <property type="match status" value="4"/>
</dbReference>
<dbReference type="Proteomes" id="UP000037600">
    <property type="component" value="Unassembled WGS sequence"/>
</dbReference>
<evidence type="ECO:0008006" key="4">
    <source>
        <dbReference type="Google" id="ProtNLM"/>
    </source>
</evidence>
<dbReference type="PROSITE" id="PS51257">
    <property type="entry name" value="PROKAR_LIPOPROTEIN"/>
    <property type="match status" value="1"/>
</dbReference>
<sequence>MNLKNIFAMSAVAASLALAGCGGDINIDASADDNSVTNITNEGDNTGGGSTVTFPAESPITLGKASKDTVLSSGLDKDVYVLSGTITDDMVLHADVYWAIEGSVFVGKDIATDGYTAADSAELGIEAGTVIFGKSGSDVIVVSRGSKINAVGTAAKPIVFTALNDVNETVTKNDSGLWGGLVINGQAPNSKGENVAGEANTGTYGGSIADDNSGILKYVQVRFAGFKIDGANELNGIAFQSVGSGTTVDYVQVHNNSDDGVEFFGGTVNVKHLVLTGNQDDSLDWTQGWSGKVQHVLIKQNEIGGDHALEGDGAAGGIPNSDPKIANLTFLGSSAPDSNGMDIRKGSQGEFYNFLFVGGNDKACLDIDDDNAKGFAADDSLDIENSIVNCTTPYADADGVTTVADWFTTAGEMNSLADAKLVNYMPVSNSPALGMGKNVANEVDGFFDSVDYIGAFDGQNDWTQGWTYGLHDTVTSCPTGTTEVAEVSAGQLTCALSGVITEDVTLSQGAVYQLTGAVFIGKDVASTGYTSADSATLTIDAGVTVFGQSGADYLVVSRGSKIEATGSAAAPVVFTSSSDVLGTVTEDDSGLWGGLVLNGQAPNSEGVNVAGEANTGTYGGNIADDNSGTLQYVQVKYAGFKVDGSNELNGVAFQSVGSGTKVEYLQVHNNSDDGVEFFGGTVNAKYLVLTGNQDDSLDWTQGWNGNVQYVLIKQNDLGGDHALEGDGAAGGTPNSKPTIANLTFMGSNAPKSNGVDIRKGSEGAFYNFLFVEPATDGSCLDIDDDIAKANAVSGELSIETSVISCAKDYANTEAQAWFEKAGAGNESVAAVTLDANYVASSTGTVTATDVNAKNTFFDATDYVGAVKDVNDTWWKTWTHGL</sequence>
<dbReference type="STRING" id="1513271.XM47_13180"/>
<keyword evidence="3" id="KW-1185">Reference proteome</keyword>
<comment type="caution">
    <text evidence="2">The sequence shown here is derived from an EMBL/GenBank/DDBJ whole genome shotgun (WGS) entry which is preliminary data.</text>
</comment>
<dbReference type="PANTHER" id="PTHR41339:SF1">
    <property type="entry name" value="SECRETED PROTEIN"/>
    <property type="match status" value="1"/>
</dbReference>